<dbReference type="InterPro" id="IPR003613">
    <property type="entry name" value="Ubox_domain"/>
</dbReference>
<proteinExistence type="predicted"/>
<name>A0AAD3SRP9_NEPGR</name>
<evidence type="ECO:0000256" key="5">
    <source>
        <dbReference type="RuleBase" id="RU369093"/>
    </source>
</evidence>
<keyword evidence="4 5" id="KW-0833">Ubl conjugation pathway</keyword>
<dbReference type="PROSITE" id="PS51698">
    <property type="entry name" value="U_BOX"/>
    <property type="match status" value="1"/>
</dbReference>
<comment type="function">
    <text evidence="5">Functions as an E3 ubiquitin ligase.</text>
</comment>
<protein>
    <recommendedName>
        <fullName evidence="5 6">U-box domain-containing protein</fullName>
        <ecNumber evidence="5">2.3.2.27</ecNumber>
    </recommendedName>
    <alternativeName>
        <fullName evidence="5">RING-type E3 ubiquitin transferase PUB</fullName>
    </alternativeName>
</protein>
<dbReference type="InterPro" id="IPR045210">
    <property type="entry name" value="RING-Ubox_PUB"/>
</dbReference>
<keyword evidence="8" id="KW-1185">Reference proteome</keyword>
<dbReference type="InterPro" id="IPR058678">
    <property type="entry name" value="ARM_PUB"/>
</dbReference>
<accession>A0AAD3SRP9</accession>
<comment type="caution">
    <text evidence="7">The sequence shown here is derived from an EMBL/GenBank/DDBJ whole genome shotgun (WGS) entry which is preliminary data.</text>
</comment>
<evidence type="ECO:0000256" key="1">
    <source>
        <dbReference type="ARBA" id="ARBA00000900"/>
    </source>
</evidence>
<feature type="domain" description="U-box" evidence="6">
    <location>
        <begin position="39"/>
        <end position="113"/>
    </location>
</feature>
<dbReference type="Pfam" id="PF25598">
    <property type="entry name" value="ARM_PUB"/>
    <property type="match status" value="1"/>
</dbReference>
<dbReference type="FunFam" id="3.30.40.10:FF:000442">
    <property type="entry name" value="RING-type E3 ubiquitin transferase"/>
    <property type="match status" value="1"/>
</dbReference>
<evidence type="ECO:0000256" key="2">
    <source>
        <dbReference type="ARBA" id="ARBA00004906"/>
    </source>
</evidence>
<evidence type="ECO:0000256" key="4">
    <source>
        <dbReference type="ARBA" id="ARBA00022786"/>
    </source>
</evidence>
<evidence type="ECO:0000256" key="3">
    <source>
        <dbReference type="ARBA" id="ARBA00022679"/>
    </source>
</evidence>
<reference evidence="7" key="1">
    <citation type="submission" date="2023-05" db="EMBL/GenBank/DDBJ databases">
        <title>Nepenthes gracilis genome sequencing.</title>
        <authorList>
            <person name="Fukushima K."/>
        </authorList>
    </citation>
    <scope>NUCLEOTIDE SEQUENCE</scope>
    <source>
        <strain evidence="7">SING2019-196</strain>
    </source>
</reference>
<dbReference type="InterPro" id="IPR045185">
    <property type="entry name" value="PUB22/23/24-like"/>
</dbReference>
<keyword evidence="3 5" id="KW-0808">Transferase</keyword>
<dbReference type="SUPFAM" id="SSF48371">
    <property type="entry name" value="ARM repeat"/>
    <property type="match status" value="1"/>
</dbReference>
<comment type="pathway">
    <text evidence="2 5">Protein modification; protein ubiquitination.</text>
</comment>
<dbReference type="GO" id="GO:0016567">
    <property type="term" value="P:protein ubiquitination"/>
    <property type="evidence" value="ECO:0007669"/>
    <property type="project" value="UniProtKB-UniRule"/>
</dbReference>
<dbReference type="GO" id="GO:0061630">
    <property type="term" value="F:ubiquitin protein ligase activity"/>
    <property type="evidence" value="ECO:0007669"/>
    <property type="project" value="UniProtKB-UniRule"/>
</dbReference>
<dbReference type="Proteomes" id="UP001279734">
    <property type="component" value="Unassembled WGS sequence"/>
</dbReference>
<dbReference type="Gene3D" id="1.25.10.10">
    <property type="entry name" value="Leucine-rich Repeat Variant"/>
    <property type="match status" value="1"/>
</dbReference>
<dbReference type="EMBL" id="BSYO01000015">
    <property type="protein sequence ID" value="GMH15141.1"/>
    <property type="molecule type" value="Genomic_DNA"/>
</dbReference>
<dbReference type="PANTHER" id="PTHR22849">
    <property type="entry name" value="WDSAM1 PROTEIN"/>
    <property type="match status" value="1"/>
</dbReference>
<dbReference type="AlphaFoldDB" id="A0AAD3SRP9"/>
<dbReference type="InterPro" id="IPR013083">
    <property type="entry name" value="Znf_RING/FYVE/PHD"/>
</dbReference>
<dbReference type="EC" id="2.3.2.27" evidence="5"/>
<dbReference type="CDD" id="cd16664">
    <property type="entry name" value="RING-Ubox_PUB"/>
    <property type="match status" value="1"/>
</dbReference>
<evidence type="ECO:0000259" key="6">
    <source>
        <dbReference type="PROSITE" id="PS51698"/>
    </source>
</evidence>
<dbReference type="SMART" id="SM00504">
    <property type="entry name" value="Ubox"/>
    <property type="match status" value="1"/>
</dbReference>
<evidence type="ECO:0000313" key="8">
    <source>
        <dbReference type="Proteomes" id="UP001279734"/>
    </source>
</evidence>
<dbReference type="InterPro" id="IPR011989">
    <property type="entry name" value="ARM-like"/>
</dbReference>
<dbReference type="PANTHER" id="PTHR22849:SF61">
    <property type="entry name" value="U-BOX DOMAIN-CONTAINING PROTEIN 21"/>
    <property type="match status" value="1"/>
</dbReference>
<dbReference type="InterPro" id="IPR016024">
    <property type="entry name" value="ARM-type_fold"/>
</dbReference>
<comment type="catalytic activity">
    <reaction evidence="1 5">
        <text>S-ubiquitinyl-[E2 ubiquitin-conjugating enzyme]-L-cysteine + [acceptor protein]-L-lysine = [E2 ubiquitin-conjugating enzyme]-L-cysteine + N(6)-ubiquitinyl-[acceptor protein]-L-lysine.</text>
        <dbReference type="EC" id="2.3.2.27"/>
    </reaction>
</comment>
<dbReference type="SUPFAM" id="SSF57850">
    <property type="entry name" value="RING/U-box"/>
    <property type="match status" value="1"/>
</dbReference>
<organism evidence="7 8">
    <name type="scientific">Nepenthes gracilis</name>
    <name type="common">Slender pitcher plant</name>
    <dbReference type="NCBI Taxonomy" id="150966"/>
    <lineage>
        <taxon>Eukaryota</taxon>
        <taxon>Viridiplantae</taxon>
        <taxon>Streptophyta</taxon>
        <taxon>Embryophyta</taxon>
        <taxon>Tracheophyta</taxon>
        <taxon>Spermatophyta</taxon>
        <taxon>Magnoliopsida</taxon>
        <taxon>eudicotyledons</taxon>
        <taxon>Gunneridae</taxon>
        <taxon>Pentapetalae</taxon>
        <taxon>Caryophyllales</taxon>
        <taxon>Nepenthaceae</taxon>
        <taxon>Nepenthes</taxon>
    </lineage>
</organism>
<evidence type="ECO:0000313" key="7">
    <source>
        <dbReference type="EMBL" id="GMH15141.1"/>
    </source>
</evidence>
<gene>
    <name evidence="7" type="ORF">Nepgr_016982</name>
</gene>
<dbReference type="Gene3D" id="3.30.40.10">
    <property type="entry name" value="Zinc/RING finger domain, C3HC4 (zinc finger)"/>
    <property type="match status" value="1"/>
</dbReference>
<dbReference type="Pfam" id="PF04564">
    <property type="entry name" value="U-box"/>
    <property type="match status" value="1"/>
</dbReference>
<sequence length="451" mass="49617">MRSLRISSTMVLPWRRRGVRRGAGGKQRTDENGSGVELTIPSHFLCPISLELMKDPVTLPTGITYDRSSIERWMEAGNSTCPITNQRLTDSESIPNHAVRKMIQEWSVENKSHGVERVPTPRIPITSSDVSDILSKLAMAHNDPCRCQELVAKLTNLGKESERNRRCIIQNGAGPALWSLFEQFVADRSEKVTALKEILQGIAFLLPSLNPDSSGSIAALECIVWFLDCGDLSSRRNAILVLQRLIASPGAVDGLAEIKGAEAALVKMIKEPISPTSTKAALAVIYHMITCDGNSSVSATRFTETDLVSSVLEMLIDCDRSVCEKALGVLDGICGLEEGRRLAYDHALTVPVVIKKILRVSETATVFSVSILWKLCKAEATTEGGGRAVVVEEALKVGVFQKLLLLLQVRGCGNERTKEKVKELLKMMNPQRGRMEECVDSMDFKDLKRPF</sequence>